<sequence length="70" mass="8140">MSANGIRLIASEYHILWEALKHYEERLEKLSSTSADEDQQLKYDEKLQDIDGLLEVIKIAAENDYELMLV</sequence>
<name>A0ABS2KCG8_9GAMM</name>
<dbReference type="Proteomes" id="UP001430193">
    <property type="component" value="Unassembled WGS sequence"/>
</dbReference>
<gene>
    <name evidence="1" type="ORF">ISS99_00870</name>
</gene>
<evidence type="ECO:0000313" key="2">
    <source>
        <dbReference type="Proteomes" id="UP001430193"/>
    </source>
</evidence>
<proteinExistence type="predicted"/>
<evidence type="ECO:0000313" key="1">
    <source>
        <dbReference type="EMBL" id="MBM7128063.1"/>
    </source>
</evidence>
<organism evidence="1 2">
    <name type="scientific">Dyella mobilis</name>
    <dbReference type="NCBI Taxonomy" id="1849582"/>
    <lineage>
        <taxon>Bacteria</taxon>
        <taxon>Pseudomonadati</taxon>
        <taxon>Pseudomonadota</taxon>
        <taxon>Gammaproteobacteria</taxon>
        <taxon>Lysobacterales</taxon>
        <taxon>Rhodanobacteraceae</taxon>
        <taxon>Dyella</taxon>
    </lineage>
</organism>
<accession>A0ABS2KCG8</accession>
<comment type="caution">
    <text evidence="1">The sequence shown here is derived from an EMBL/GenBank/DDBJ whole genome shotgun (WGS) entry which is preliminary data.</text>
</comment>
<protein>
    <submittedName>
        <fullName evidence="1">Uncharacterized protein</fullName>
    </submittedName>
</protein>
<reference evidence="1" key="1">
    <citation type="submission" date="2020-10" db="EMBL/GenBank/DDBJ databases">
        <title>Phylogeny of dyella-like bacteria.</title>
        <authorList>
            <person name="Fu J."/>
        </authorList>
    </citation>
    <scope>NUCLEOTIDE SEQUENCE</scope>
    <source>
        <strain evidence="1">DHON07</strain>
    </source>
</reference>
<keyword evidence="2" id="KW-1185">Reference proteome</keyword>
<dbReference type="RefSeq" id="WP_204629677.1">
    <property type="nucleotide sequence ID" value="NZ_BSOC01000012.1"/>
</dbReference>
<dbReference type="EMBL" id="JADIKF010000029">
    <property type="protein sequence ID" value="MBM7128063.1"/>
    <property type="molecule type" value="Genomic_DNA"/>
</dbReference>